<evidence type="ECO:0000256" key="14">
    <source>
        <dbReference type="HAMAP-Rule" id="MF_00052"/>
    </source>
</evidence>
<evidence type="ECO:0000313" key="19">
    <source>
        <dbReference type="Proteomes" id="UP000824238"/>
    </source>
</evidence>
<dbReference type="CDD" id="cd07182">
    <property type="entry name" value="RNase_HII_bacteria_HII_like"/>
    <property type="match status" value="1"/>
</dbReference>
<evidence type="ECO:0000256" key="3">
    <source>
        <dbReference type="ARBA" id="ARBA00004065"/>
    </source>
</evidence>
<comment type="similarity">
    <text evidence="5 14 16">Belongs to the RNase HII family.</text>
</comment>
<dbReference type="SUPFAM" id="SSF53098">
    <property type="entry name" value="Ribonuclease H-like"/>
    <property type="match status" value="1"/>
</dbReference>
<evidence type="ECO:0000256" key="11">
    <source>
        <dbReference type="ARBA" id="ARBA00022759"/>
    </source>
</evidence>
<name>A0A9D1DK95_9FIRM</name>
<keyword evidence="13 14" id="KW-0464">Manganese</keyword>
<evidence type="ECO:0000256" key="4">
    <source>
        <dbReference type="ARBA" id="ARBA00004496"/>
    </source>
</evidence>
<evidence type="ECO:0000256" key="10">
    <source>
        <dbReference type="ARBA" id="ARBA00022723"/>
    </source>
</evidence>
<evidence type="ECO:0000256" key="6">
    <source>
        <dbReference type="ARBA" id="ARBA00012180"/>
    </source>
</evidence>
<comment type="caution">
    <text evidence="18">The sequence shown here is derived from an EMBL/GenBank/DDBJ whole genome shotgun (WGS) entry which is preliminary data.</text>
</comment>
<keyword evidence="9 14" id="KW-0540">Nuclease</keyword>
<dbReference type="GO" id="GO:0043137">
    <property type="term" value="P:DNA replication, removal of RNA primer"/>
    <property type="evidence" value="ECO:0007669"/>
    <property type="project" value="TreeGrafter"/>
</dbReference>
<dbReference type="InterPro" id="IPR022898">
    <property type="entry name" value="RNase_HII"/>
</dbReference>
<dbReference type="GO" id="GO:0030145">
    <property type="term" value="F:manganese ion binding"/>
    <property type="evidence" value="ECO:0007669"/>
    <property type="project" value="UniProtKB-UniRule"/>
</dbReference>
<dbReference type="Pfam" id="PF01351">
    <property type="entry name" value="RNase_HII"/>
    <property type="match status" value="1"/>
</dbReference>
<organism evidence="18 19">
    <name type="scientific">Candidatus Scatomorpha intestinigallinarum</name>
    <dbReference type="NCBI Taxonomy" id="2840923"/>
    <lineage>
        <taxon>Bacteria</taxon>
        <taxon>Bacillati</taxon>
        <taxon>Bacillota</taxon>
        <taxon>Clostridia</taxon>
        <taxon>Eubacteriales</taxon>
        <taxon>Candidatus Scatomorpha</taxon>
    </lineage>
</organism>
<dbReference type="EC" id="3.1.26.4" evidence="6 14"/>
<evidence type="ECO:0000256" key="8">
    <source>
        <dbReference type="ARBA" id="ARBA00022490"/>
    </source>
</evidence>
<dbReference type="PROSITE" id="PS51975">
    <property type="entry name" value="RNASE_H_2"/>
    <property type="match status" value="1"/>
</dbReference>
<dbReference type="InterPro" id="IPR012337">
    <property type="entry name" value="RNaseH-like_sf"/>
</dbReference>
<reference evidence="18" key="2">
    <citation type="journal article" date="2021" name="PeerJ">
        <title>Extensive microbial diversity within the chicken gut microbiome revealed by metagenomics and culture.</title>
        <authorList>
            <person name="Gilroy R."/>
            <person name="Ravi A."/>
            <person name="Getino M."/>
            <person name="Pursley I."/>
            <person name="Horton D.L."/>
            <person name="Alikhan N.F."/>
            <person name="Baker D."/>
            <person name="Gharbi K."/>
            <person name="Hall N."/>
            <person name="Watson M."/>
            <person name="Adriaenssens E.M."/>
            <person name="Foster-Nyarko E."/>
            <person name="Jarju S."/>
            <person name="Secka A."/>
            <person name="Antonio M."/>
            <person name="Oren A."/>
            <person name="Chaudhuri R.R."/>
            <person name="La Ragione R."/>
            <person name="Hildebrand F."/>
            <person name="Pallen M.J."/>
        </authorList>
    </citation>
    <scope>NUCLEOTIDE SEQUENCE</scope>
    <source>
        <strain evidence="18">ChiGjej3B3-7149</strain>
    </source>
</reference>
<evidence type="ECO:0000313" key="18">
    <source>
        <dbReference type="EMBL" id="HIR54393.1"/>
    </source>
</evidence>
<dbReference type="PANTHER" id="PTHR10954:SF18">
    <property type="entry name" value="RIBONUCLEASE HII"/>
    <property type="match status" value="1"/>
</dbReference>
<comment type="subcellular location">
    <subcellularLocation>
        <location evidence="4 14">Cytoplasm</location>
    </subcellularLocation>
</comment>
<feature type="binding site" evidence="14 15">
    <location>
        <position position="118"/>
    </location>
    <ligand>
        <name>a divalent metal cation</name>
        <dbReference type="ChEBI" id="CHEBI:60240"/>
    </ligand>
</feature>
<feature type="binding site" evidence="14 15">
    <location>
        <position position="26"/>
    </location>
    <ligand>
        <name>a divalent metal cation</name>
        <dbReference type="ChEBI" id="CHEBI:60240"/>
    </ligand>
</feature>
<reference evidence="18" key="1">
    <citation type="submission" date="2020-10" db="EMBL/GenBank/DDBJ databases">
        <authorList>
            <person name="Gilroy R."/>
        </authorList>
    </citation>
    <scope>NUCLEOTIDE SEQUENCE</scope>
    <source>
        <strain evidence="18">ChiGjej3B3-7149</strain>
    </source>
</reference>
<feature type="binding site" evidence="14 15">
    <location>
        <position position="27"/>
    </location>
    <ligand>
        <name>a divalent metal cation</name>
        <dbReference type="ChEBI" id="CHEBI:60240"/>
    </ligand>
</feature>
<dbReference type="HAMAP" id="MF_00052_B">
    <property type="entry name" value="RNase_HII_B"/>
    <property type="match status" value="1"/>
</dbReference>
<evidence type="ECO:0000256" key="7">
    <source>
        <dbReference type="ARBA" id="ARBA00019179"/>
    </source>
</evidence>
<keyword evidence="11 14" id="KW-0255">Endonuclease</keyword>
<dbReference type="Proteomes" id="UP000824238">
    <property type="component" value="Unassembled WGS sequence"/>
</dbReference>
<evidence type="ECO:0000256" key="9">
    <source>
        <dbReference type="ARBA" id="ARBA00022722"/>
    </source>
</evidence>
<comment type="cofactor">
    <cofactor evidence="14 15">
        <name>Mn(2+)</name>
        <dbReference type="ChEBI" id="CHEBI:29035"/>
    </cofactor>
    <cofactor evidence="14 15">
        <name>Mg(2+)</name>
        <dbReference type="ChEBI" id="CHEBI:18420"/>
    </cofactor>
    <text evidence="14 15">Manganese or magnesium. Binds 1 divalent metal ion per monomer in the absence of substrate. May bind a second metal ion after substrate binding.</text>
</comment>
<comment type="cofactor">
    <cofactor evidence="2">
        <name>Mg(2+)</name>
        <dbReference type="ChEBI" id="CHEBI:18420"/>
    </cofactor>
</comment>
<dbReference type="InterPro" id="IPR036397">
    <property type="entry name" value="RNaseH_sf"/>
</dbReference>
<keyword evidence="10 14" id="KW-0479">Metal-binding</keyword>
<comment type="catalytic activity">
    <reaction evidence="1 14 15 16">
        <text>Endonucleolytic cleavage to 5'-phosphomonoester.</text>
        <dbReference type="EC" id="3.1.26.4"/>
    </reaction>
</comment>
<gene>
    <name evidence="14" type="primary">rnhB</name>
    <name evidence="18" type="ORF">IAD36_02170</name>
</gene>
<evidence type="ECO:0000256" key="5">
    <source>
        <dbReference type="ARBA" id="ARBA00007383"/>
    </source>
</evidence>
<feature type="domain" description="RNase H type-2" evidence="17">
    <location>
        <begin position="20"/>
        <end position="202"/>
    </location>
</feature>
<dbReference type="GO" id="GO:0032299">
    <property type="term" value="C:ribonuclease H2 complex"/>
    <property type="evidence" value="ECO:0007669"/>
    <property type="project" value="TreeGrafter"/>
</dbReference>
<evidence type="ECO:0000259" key="17">
    <source>
        <dbReference type="PROSITE" id="PS51975"/>
    </source>
</evidence>
<dbReference type="FunFam" id="3.30.420.10:FF:000006">
    <property type="entry name" value="Ribonuclease HII"/>
    <property type="match status" value="1"/>
</dbReference>
<dbReference type="GO" id="GO:0003723">
    <property type="term" value="F:RNA binding"/>
    <property type="evidence" value="ECO:0007669"/>
    <property type="project" value="UniProtKB-UniRule"/>
</dbReference>
<dbReference type="GO" id="GO:0006298">
    <property type="term" value="P:mismatch repair"/>
    <property type="evidence" value="ECO:0007669"/>
    <property type="project" value="TreeGrafter"/>
</dbReference>
<dbReference type="NCBIfam" id="NF000595">
    <property type="entry name" value="PRK00015.1-3"/>
    <property type="match status" value="1"/>
</dbReference>
<accession>A0A9D1DK95</accession>
<dbReference type="PANTHER" id="PTHR10954">
    <property type="entry name" value="RIBONUCLEASE H2 SUBUNIT A"/>
    <property type="match status" value="1"/>
</dbReference>
<dbReference type="GO" id="GO:0005737">
    <property type="term" value="C:cytoplasm"/>
    <property type="evidence" value="ECO:0007669"/>
    <property type="project" value="UniProtKB-SubCell"/>
</dbReference>
<keyword evidence="12 14" id="KW-0378">Hydrolase</keyword>
<keyword evidence="8 14" id="KW-0963">Cytoplasm</keyword>
<dbReference type="InterPro" id="IPR001352">
    <property type="entry name" value="RNase_HII/HIII"/>
</dbReference>
<sequence length="202" mass="21626">MKPEIDLWALENELYDSGISTLCGVDEAGRGPLAGPVCAAAVILPRGLVIPGLDDSKKLSEKRREALYDEITQKALHWHAAFASVEEIEELNILGATYLAMNRAIAGLGAAPELALIDGNRAAGVEHNCKCVVGGDGKCADIAAASIIAKVTRDRLMYELDKEYPGYGFAKHKGYGTAAHYAAIRGLGPCPAHRPSFLRKMH</sequence>
<evidence type="ECO:0000256" key="13">
    <source>
        <dbReference type="ARBA" id="ARBA00023211"/>
    </source>
</evidence>
<evidence type="ECO:0000256" key="16">
    <source>
        <dbReference type="RuleBase" id="RU003515"/>
    </source>
</evidence>
<evidence type="ECO:0000256" key="1">
    <source>
        <dbReference type="ARBA" id="ARBA00000077"/>
    </source>
</evidence>
<dbReference type="InterPro" id="IPR024567">
    <property type="entry name" value="RNase_HII/HIII_dom"/>
</dbReference>
<evidence type="ECO:0000256" key="2">
    <source>
        <dbReference type="ARBA" id="ARBA00001946"/>
    </source>
</evidence>
<dbReference type="AlphaFoldDB" id="A0A9D1DK95"/>
<dbReference type="GO" id="GO:0004523">
    <property type="term" value="F:RNA-DNA hybrid ribonuclease activity"/>
    <property type="evidence" value="ECO:0007669"/>
    <property type="project" value="UniProtKB-UniRule"/>
</dbReference>
<protein>
    <recommendedName>
        <fullName evidence="7 14">Ribonuclease HII</fullName>
        <shortName evidence="14">RNase HII</shortName>
        <ecNumber evidence="6 14">3.1.26.4</ecNumber>
    </recommendedName>
</protein>
<dbReference type="NCBIfam" id="NF000594">
    <property type="entry name" value="PRK00015.1-1"/>
    <property type="match status" value="1"/>
</dbReference>
<evidence type="ECO:0000256" key="12">
    <source>
        <dbReference type="ARBA" id="ARBA00022801"/>
    </source>
</evidence>
<dbReference type="EMBL" id="DVHH01000058">
    <property type="protein sequence ID" value="HIR54393.1"/>
    <property type="molecule type" value="Genomic_DNA"/>
</dbReference>
<comment type="function">
    <text evidence="3 14 16">Endonuclease that specifically degrades the RNA of RNA-DNA hybrids.</text>
</comment>
<dbReference type="Gene3D" id="3.30.420.10">
    <property type="entry name" value="Ribonuclease H-like superfamily/Ribonuclease H"/>
    <property type="match status" value="1"/>
</dbReference>
<proteinExistence type="inferred from homology"/>
<evidence type="ECO:0000256" key="15">
    <source>
        <dbReference type="PROSITE-ProRule" id="PRU01319"/>
    </source>
</evidence>